<dbReference type="SUPFAM" id="SSF82866">
    <property type="entry name" value="Multidrug efflux transporter AcrB transmembrane domain"/>
    <property type="match status" value="2"/>
</dbReference>
<name>A0A920CCB6_9BACL</name>
<dbReference type="GO" id="GO:0005886">
    <property type="term" value="C:plasma membrane"/>
    <property type="evidence" value="ECO:0007669"/>
    <property type="project" value="UniProtKB-SubCell"/>
</dbReference>
<keyword evidence="4 6" id="KW-1133">Transmembrane helix</keyword>
<dbReference type="Proteomes" id="UP000679779">
    <property type="component" value="Unassembled WGS sequence"/>
</dbReference>
<sequence length="745" mass="80588">MRKRQSIAPSGQWGSIIFRYRWAVAIAWVFFIVVLGMFAFRTPSLLQDSGFTPTGSQSERGIAFLEEKLGMSAASLDIVLQSREGKNLTVSGEQARIWEELAPLRQQPYVQDMYASMVTRNAGEDSIISYTVLLNETASEALRHFDEIKAAVPRIRGTDTYISGNLAVYHDMSTAVRHDIVRAESFGIPAALLILLLLFGTLPAALLPVVIGIGSVAVTMGGLYFAAAQGAALSNFLPNMVTMLGLAVGIDYALFMVSRFREELAERPVEEALAAACRTAGRSVLYSGAAVMAGLLALCLVDLPVFRSLALGGMLVVLVSVIAASTLLPALLAILGRRIFALPVRIRRKADDGSRTGSQAWVRISEWIMARPGLIAIGVTAALLAAMLPAIHMKLGIPSAEVLPPTYGSRYGAELMKKAYDMKEANSIMIAAELNEPYEDSRSVRLVKSYMSMLEDLPGVRRVESYAGYIKDEADGVSPELRSEIAKRHAAKGNAAVIAVVPENGENAPATVKLVREIRMNPPEGMNIYVTGSPAYKLDIMDRIQNGIPYVLAIVLLLTYIILFAAFRSVLLPLKAVAMNLLSLGASFGLVTLVFQLGYGAGLLHVTYTGSVFAVLPILIFCVVFGISMDYEVMMLSRIVEAYKKERNNERSTAIGLQRTGGMITGAALILAVVAGAFMFTDNELMKALGLGLTASVLIDVTVVRILLVPSLMKLLGKANWWLPGWLSFLARKDGPDVRSEGSQP</sequence>
<feature type="transmembrane region" description="Helical" evidence="6">
    <location>
        <begin position="373"/>
        <end position="391"/>
    </location>
</feature>
<dbReference type="PANTHER" id="PTHR33406:SF13">
    <property type="entry name" value="MEMBRANE PROTEIN YDFJ"/>
    <property type="match status" value="1"/>
</dbReference>
<feature type="transmembrane region" description="Helical" evidence="6">
    <location>
        <begin position="661"/>
        <end position="680"/>
    </location>
</feature>
<dbReference type="Pfam" id="PF03176">
    <property type="entry name" value="MMPL"/>
    <property type="match status" value="2"/>
</dbReference>
<dbReference type="AlphaFoldDB" id="A0A920CCB6"/>
<dbReference type="PANTHER" id="PTHR33406">
    <property type="entry name" value="MEMBRANE PROTEIN MJ1562-RELATED"/>
    <property type="match status" value="1"/>
</dbReference>
<feature type="transmembrane region" description="Helical" evidence="6">
    <location>
        <begin position="547"/>
        <end position="567"/>
    </location>
</feature>
<evidence type="ECO:0000256" key="3">
    <source>
        <dbReference type="ARBA" id="ARBA00022692"/>
    </source>
</evidence>
<evidence type="ECO:0000256" key="6">
    <source>
        <dbReference type="SAM" id="Phobius"/>
    </source>
</evidence>
<keyword evidence="2" id="KW-1003">Cell membrane</keyword>
<gene>
    <name evidence="8" type="ORF">J2TS6_25330</name>
</gene>
<evidence type="ECO:0000256" key="5">
    <source>
        <dbReference type="ARBA" id="ARBA00023136"/>
    </source>
</evidence>
<feature type="domain" description="SSD" evidence="7">
    <location>
        <begin position="222"/>
        <end position="334"/>
    </location>
</feature>
<evidence type="ECO:0000256" key="4">
    <source>
        <dbReference type="ARBA" id="ARBA00022989"/>
    </source>
</evidence>
<feature type="transmembrane region" description="Helical" evidence="6">
    <location>
        <begin position="686"/>
        <end position="708"/>
    </location>
</feature>
<evidence type="ECO:0000313" key="9">
    <source>
        <dbReference type="Proteomes" id="UP000679779"/>
    </source>
</evidence>
<keyword evidence="9" id="KW-1185">Reference proteome</keyword>
<dbReference type="EMBL" id="BORQ01000003">
    <property type="protein sequence ID" value="GIO31392.1"/>
    <property type="molecule type" value="Genomic_DNA"/>
</dbReference>
<evidence type="ECO:0000313" key="8">
    <source>
        <dbReference type="EMBL" id="GIO31392.1"/>
    </source>
</evidence>
<organism evidence="8 9">
    <name type="scientific">Paenibacillus albilobatus</name>
    <dbReference type="NCBI Taxonomy" id="2716884"/>
    <lineage>
        <taxon>Bacteria</taxon>
        <taxon>Bacillati</taxon>
        <taxon>Bacillota</taxon>
        <taxon>Bacilli</taxon>
        <taxon>Bacillales</taxon>
        <taxon>Paenibacillaceae</taxon>
        <taxon>Paenibacillus</taxon>
    </lineage>
</organism>
<feature type="transmembrane region" description="Helical" evidence="6">
    <location>
        <begin position="239"/>
        <end position="257"/>
    </location>
</feature>
<accession>A0A920CCB6</accession>
<evidence type="ECO:0000259" key="7">
    <source>
        <dbReference type="PROSITE" id="PS50156"/>
    </source>
</evidence>
<reference evidence="8" key="1">
    <citation type="submission" date="2021-03" db="EMBL/GenBank/DDBJ databases">
        <title>Antimicrobial resistance genes in bacteria isolated from Japanese honey, and their potential for conferring macrolide and lincosamide resistance in the American foulbrood pathogen Paenibacillus larvae.</title>
        <authorList>
            <person name="Okamoto M."/>
            <person name="Kumagai M."/>
            <person name="Kanamori H."/>
            <person name="Takamatsu D."/>
        </authorList>
    </citation>
    <scope>NUCLEOTIDE SEQUENCE</scope>
    <source>
        <strain evidence="8">J2TS6</strain>
    </source>
</reference>
<feature type="transmembrane region" description="Helical" evidence="6">
    <location>
        <begin position="284"/>
        <end position="303"/>
    </location>
</feature>
<comment type="caution">
    <text evidence="8">The sequence shown here is derived from an EMBL/GenBank/DDBJ whole genome shotgun (WGS) entry which is preliminary data.</text>
</comment>
<dbReference type="Gene3D" id="1.20.1640.10">
    <property type="entry name" value="Multidrug efflux transporter AcrB transmembrane domain"/>
    <property type="match status" value="2"/>
</dbReference>
<feature type="transmembrane region" description="Helical" evidence="6">
    <location>
        <begin position="180"/>
        <end position="199"/>
    </location>
</feature>
<dbReference type="InterPro" id="IPR004869">
    <property type="entry name" value="MMPL_dom"/>
</dbReference>
<feature type="transmembrane region" description="Helical" evidence="6">
    <location>
        <begin position="579"/>
        <end position="599"/>
    </location>
</feature>
<dbReference type="RefSeq" id="WP_212957828.1">
    <property type="nucleotide sequence ID" value="NZ_BORQ01000003.1"/>
</dbReference>
<keyword evidence="3 6" id="KW-0812">Transmembrane</keyword>
<evidence type="ECO:0000256" key="1">
    <source>
        <dbReference type="ARBA" id="ARBA00004651"/>
    </source>
</evidence>
<evidence type="ECO:0000256" key="2">
    <source>
        <dbReference type="ARBA" id="ARBA00022475"/>
    </source>
</evidence>
<feature type="transmembrane region" description="Helical" evidence="6">
    <location>
        <begin position="605"/>
        <end position="628"/>
    </location>
</feature>
<protein>
    <submittedName>
        <fullName evidence="8">Transporter</fullName>
    </submittedName>
</protein>
<keyword evidence="5 6" id="KW-0472">Membrane</keyword>
<proteinExistence type="predicted"/>
<comment type="subcellular location">
    <subcellularLocation>
        <location evidence="1">Cell membrane</location>
        <topology evidence="1">Multi-pass membrane protein</topology>
    </subcellularLocation>
</comment>
<dbReference type="InterPro" id="IPR000731">
    <property type="entry name" value="SSD"/>
</dbReference>
<feature type="transmembrane region" description="Helical" evidence="6">
    <location>
        <begin position="206"/>
        <end position="227"/>
    </location>
</feature>
<feature type="transmembrane region" description="Helical" evidence="6">
    <location>
        <begin position="309"/>
        <end position="335"/>
    </location>
</feature>
<dbReference type="InterPro" id="IPR050545">
    <property type="entry name" value="Mycobact_MmpL"/>
</dbReference>
<dbReference type="PROSITE" id="PS50156">
    <property type="entry name" value="SSD"/>
    <property type="match status" value="1"/>
</dbReference>
<feature type="transmembrane region" description="Helical" evidence="6">
    <location>
        <begin position="20"/>
        <end position="40"/>
    </location>
</feature>